<dbReference type="SUPFAM" id="SSF53448">
    <property type="entry name" value="Nucleotide-diphospho-sugar transferases"/>
    <property type="match status" value="1"/>
</dbReference>
<dbReference type="Pfam" id="PF00535">
    <property type="entry name" value="Glycos_transf_2"/>
    <property type="match status" value="1"/>
</dbReference>
<dbReference type="EMBL" id="LXIE01000022">
    <property type="protein sequence ID" value="OAD91214.1"/>
    <property type="molecule type" value="Genomic_DNA"/>
</dbReference>
<dbReference type="Gene3D" id="3.90.550.10">
    <property type="entry name" value="Spore Coat Polysaccharide Biosynthesis Protein SpsA, Chain A"/>
    <property type="match status" value="1"/>
</dbReference>
<dbReference type="PANTHER" id="PTHR22916">
    <property type="entry name" value="GLYCOSYLTRANSFERASE"/>
    <property type="match status" value="1"/>
</dbReference>
<name>A0A1A9LE20_9FLAO</name>
<dbReference type="Proteomes" id="UP000077552">
    <property type="component" value="Unassembled WGS sequence"/>
</dbReference>
<keyword evidence="3" id="KW-1185">Reference proteome</keyword>
<dbReference type="InterPro" id="IPR029044">
    <property type="entry name" value="Nucleotide-diphossugar_trans"/>
</dbReference>
<proteinExistence type="predicted"/>
<feature type="domain" description="Glycosyltransferase 2-like" evidence="1">
    <location>
        <begin position="8"/>
        <end position="130"/>
    </location>
</feature>
<reference evidence="2 3" key="1">
    <citation type="submission" date="2016-05" db="EMBL/GenBank/DDBJ databases">
        <title>Genome sequencing of Vitellibacter soesokkakensis RSSK-12.</title>
        <authorList>
            <person name="Thevarajoo S."/>
            <person name="Selvaratnam C."/>
            <person name="Goh K.M."/>
            <person name="Chan K.-G."/>
            <person name="Chong C.S."/>
        </authorList>
    </citation>
    <scope>NUCLEOTIDE SEQUENCE [LARGE SCALE GENOMIC DNA]</scope>
    <source>
        <strain evidence="2 3">RSSK-12</strain>
    </source>
</reference>
<comment type="caution">
    <text evidence="2">The sequence shown here is derived from an EMBL/GenBank/DDBJ whole genome shotgun (WGS) entry which is preliminary data.</text>
</comment>
<dbReference type="CDD" id="cd00761">
    <property type="entry name" value="Glyco_tranf_GTA_type"/>
    <property type="match status" value="1"/>
</dbReference>
<protein>
    <recommendedName>
        <fullName evidence="1">Glycosyltransferase 2-like domain-containing protein</fullName>
    </recommendedName>
</protein>
<sequence length="320" mass="36516">METNSLVSVIIPYYNRPKKFERCLDSVFAQTYSNIEVIVVDDCSEVLLSVERVDVIYIRNKKNSGPGYSRNQGLAIAKGDFVAFLDCDDYWHPEFLEKALKPFSEQKEIVMVYAQGIEIDVNEKEIGTRRGNTKFVKHILPYVLLKARPWGTGGCLWDCHKINGLQWLNNRSWEDYAFDITVAIQHNRIVGLEEALVYYDSSGADKLSGQGETKMIGEKLKSFQIISEALFNSNFKTDERVSRGVTSHIISNMISVMSCENIDKKLVKLLFSELRKWKGKRFYAYVVFVTKLPLSNALPKLASLKTKVLSGKNFYQSSSE</sequence>
<evidence type="ECO:0000313" key="2">
    <source>
        <dbReference type="EMBL" id="OAD91214.1"/>
    </source>
</evidence>
<dbReference type="AlphaFoldDB" id="A0A1A9LE20"/>
<evidence type="ECO:0000313" key="3">
    <source>
        <dbReference type="Proteomes" id="UP000077552"/>
    </source>
</evidence>
<accession>A0A1A9LE20</accession>
<dbReference type="STRING" id="1385699.A7A78_13015"/>
<dbReference type="RefSeq" id="WP_068762025.1">
    <property type="nucleotide sequence ID" value="NZ_LXIE01000022.1"/>
</dbReference>
<gene>
    <name evidence="2" type="ORF">A7A78_13015</name>
</gene>
<dbReference type="InterPro" id="IPR001173">
    <property type="entry name" value="Glyco_trans_2-like"/>
</dbReference>
<dbReference type="OrthoDB" id="9815829at2"/>
<organism evidence="2 3">
    <name type="scientific">Aequorivita soesokkakensis</name>
    <dbReference type="NCBI Taxonomy" id="1385699"/>
    <lineage>
        <taxon>Bacteria</taxon>
        <taxon>Pseudomonadati</taxon>
        <taxon>Bacteroidota</taxon>
        <taxon>Flavobacteriia</taxon>
        <taxon>Flavobacteriales</taxon>
        <taxon>Flavobacteriaceae</taxon>
        <taxon>Aequorivita</taxon>
    </lineage>
</organism>
<dbReference type="GO" id="GO:0016758">
    <property type="term" value="F:hexosyltransferase activity"/>
    <property type="evidence" value="ECO:0007669"/>
    <property type="project" value="UniProtKB-ARBA"/>
</dbReference>
<evidence type="ECO:0000259" key="1">
    <source>
        <dbReference type="Pfam" id="PF00535"/>
    </source>
</evidence>
<dbReference type="PANTHER" id="PTHR22916:SF3">
    <property type="entry name" value="UDP-GLCNAC:BETAGAL BETA-1,3-N-ACETYLGLUCOSAMINYLTRANSFERASE-LIKE PROTEIN 1"/>
    <property type="match status" value="1"/>
</dbReference>